<sequence>MAKSMSLSWLWLPNPSAGAAVRSQRSATGRREAPRRHPRGRPPGGEMPNSLASSIIRGDRN</sequence>
<dbReference type="EMBL" id="GBRH01167007">
    <property type="protein sequence ID" value="JAE30889.1"/>
    <property type="molecule type" value="Transcribed_RNA"/>
</dbReference>
<reference evidence="2" key="1">
    <citation type="submission" date="2014-09" db="EMBL/GenBank/DDBJ databases">
        <authorList>
            <person name="Magalhaes I.L.F."/>
            <person name="Oliveira U."/>
            <person name="Santos F.R."/>
            <person name="Vidigal T.H.D.A."/>
            <person name="Brescovit A.D."/>
            <person name="Santos A.J."/>
        </authorList>
    </citation>
    <scope>NUCLEOTIDE SEQUENCE</scope>
    <source>
        <tissue evidence="2">Shoot tissue taken approximately 20 cm above the soil surface</tissue>
    </source>
</reference>
<accession>A0A0A9H515</accession>
<feature type="region of interest" description="Disordered" evidence="1">
    <location>
        <begin position="13"/>
        <end position="61"/>
    </location>
</feature>
<evidence type="ECO:0000256" key="1">
    <source>
        <dbReference type="SAM" id="MobiDB-lite"/>
    </source>
</evidence>
<protein>
    <submittedName>
        <fullName evidence="2">Uncharacterized protein</fullName>
    </submittedName>
</protein>
<name>A0A0A9H515_ARUDO</name>
<evidence type="ECO:0000313" key="2">
    <source>
        <dbReference type="EMBL" id="JAE30889.1"/>
    </source>
</evidence>
<reference evidence="2" key="2">
    <citation type="journal article" date="2015" name="Data Brief">
        <title>Shoot transcriptome of the giant reed, Arundo donax.</title>
        <authorList>
            <person name="Barrero R.A."/>
            <person name="Guerrero F.D."/>
            <person name="Moolhuijzen P."/>
            <person name="Goolsby J.A."/>
            <person name="Tidwell J."/>
            <person name="Bellgard S.E."/>
            <person name="Bellgard M.I."/>
        </authorList>
    </citation>
    <scope>NUCLEOTIDE SEQUENCE</scope>
    <source>
        <tissue evidence="2">Shoot tissue taken approximately 20 cm above the soil surface</tissue>
    </source>
</reference>
<dbReference type="AlphaFoldDB" id="A0A0A9H515"/>
<organism evidence="2">
    <name type="scientific">Arundo donax</name>
    <name type="common">Giant reed</name>
    <name type="synonym">Donax arundinaceus</name>
    <dbReference type="NCBI Taxonomy" id="35708"/>
    <lineage>
        <taxon>Eukaryota</taxon>
        <taxon>Viridiplantae</taxon>
        <taxon>Streptophyta</taxon>
        <taxon>Embryophyta</taxon>
        <taxon>Tracheophyta</taxon>
        <taxon>Spermatophyta</taxon>
        <taxon>Magnoliopsida</taxon>
        <taxon>Liliopsida</taxon>
        <taxon>Poales</taxon>
        <taxon>Poaceae</taxon>
        <taxon>PACMAD clade</taxon>
        <taxon>Arundinoideae</taxon>
        <taxon>Arundineae</taxon>
        <taxon>Arundo</taxon>
    </lineage>
</organism>
<proteinExistence type="predicted"/>